<dbReference type="EMBL" id="CP097511">
    <property type="protein sequence ID" value="URE42576.1"/>
    <property type="molecule type" value="Genomic_DNA"/>
</dbReference>
<evidence type="ECO:0000313" key="1">
    <source>
        <dbReference type="EMBL" id="URE42576.1"/>
    </source>
</evidence>
<dbReference type="Proteomes" id="UP001055439">
    <property type="component" value="Chromosome 9"/>
</dbReference>
<gene>
    <name evidence="1" type="ORF">MUK42_32699</name>
</gene>
<protein>
    <submittedName>
        <fullName evidence="1">Uncharacterized protein</fullName>
    </submittedName>
</protein>
<sequence length="129" mass="14029">MRGAQQYVSVYQGARRRRKLASLVHGERSLNYLGESLREALAEGLCEEACLRSKDIYINFELELKGSQWASRTLAKGAAGTSSVGFVLPYMVPALLLIPLELSTEAPSGYGYGKLGEDTLSRITISSLG</sequence>
<accession>A0A9E7L6Q7</accession>
<keyword evidence="2" id="KW-1185">Reference proteome</keyword>
<dbReference type="AlphaFoldDB" id="A0A9E7L6Q7"/>
<organism evidence="1 2">
    <name type="scientific">Musa troglodytarum</name>
    <name type="common">fe'i banana</name>
    <dbReference type="NCBI Taxonomy" id="320322"/>
    <lineage>
        <taxon>Eukaryota</taxon>
        <taxon>Viridiplantae</taxon>
        <taxon>Streptophyta</taxon>
        <taxon>Embryophyta</taxon>
        <taxon>Tracheophyta</taxon>
        <taxon>Spermatophyta</taxon>
        <taxon>Magnoliopsida</taxon>
        <taxon>Liliopsida</taxon>
        <taxon>Zingiberales</taxon>
        <taxon>Musaceae</taxon>
        <taxon>Musa</taxon>
    </lineage>
</organism>
<name>A0A9E7L6Q7_9LILI</name>
<evidence type="ECO:0000313" key="2">
    <source>
        <dbReference type="Proteomes" id="UP001055439"/>
    </source>
</evidence>
<proteinExistence type="predicted"/>
<reference evidence="1" key="1">
    <citation type="submission" date="2022-05" db="EMBL/GenBank/DDBJ databases">
        <title>The Musa troglodytarum L. genome provides insights into the mechanism of non-climacteric behaviour and enrichment of carotenoids.</title>
        <authorList>
            <person name="Wang J."/>
        </authorList>
    </citation>
    <scope>NUCLEOTIDE SEQUENCE</scope>
    <source>
        <tissue evidence="1">Leaf</tissue>
    </source>
</reference>